<evidence type="ECO:0000313" key="1">
    <source>
        <dbReference type="EMBL" id="GAI40380.1"/>
    </source>
</evidence>
<comment type="caution">
    <text evidence="1">The sequence shown here is derived from an EMBL/GenBank/DDBJ whole genome shotgun (WGS) entry which is preliminary data.</text>
</comment>
<dbReference type="EMBL" id="BARV01033000">
    <property type="protein sequence ID" value="GAI40380.1"/>
    <property type="molecule type" value="Genomic_DNA"/>
</dbReference>
<protein>
    <submittedName>
        <fullName evidence="1">Uncharacterized protein</fullName>
    </submittedName>
</protein>
<name>X1PMU7_9ZZZZ</name>
<accession>X1PMU7</accession>
<organism evidence="1">
    <name type="scientific">marine sediment metagenome</name>
    <dbReference type="NCBI Taxonomy" id="412755"/>
    <lineage>
        <taxon>unclassified sequences</taxon>
        <taxon>metagenomes</taxon>
        <taxon>ecological metagenomes</taxon>
    </lineage>
</organism>
<gene>
    <name evidence="1" type="ORF">S06H3_51941</name>
</gene>
<dbReference type="AlphaFoldDB" id="X1PMU7"/>
<reference evidence="1" key="1">
    <citation type="journal article" date="2014" name="Front. Microbiol.">
        <title>High frequency of phylogenetically diverse reductive dehalogenase-homologous genes in deep subseafloor sedimentary metagenomes.</title>
        <authorList>
            <person name="Kawai M."/>
            <person name="Futagami T."/>
            <person name="Toyoda A."/>
            <person name="Takaki Y."/>
            <person name="Nishi S."/>
            <person name="Hori S."/>
            <person name="Arai W."/>
            <person name="Tsubouchi T."/>
            <person name="Morono Y."/>
            <person name="Uchiyama I."/>
            <person name="Ito T."/>
            <person name="Fujiyama A."/>
            <person name="Inagaki F."/>
            <person name="Takami H."/>
        </authorList>
    </citation>
    <scope>NUCLEOTIDE SEQUENCE</scope>
    <source>
        <strain evidence="1">Expedition CK06-06</strain>
    </source>
</reference>
<sequence length="86" mass="9573">TLYQTKSKSGQDPLNYPIRINDKLSGVFDVANSGVNAPSKQSKEVFAELSKQADEQLNKLKKIVSEDVPKFNQLIREKSLPVIGIK</sequence>
<proteinExistence type="predicted"/>
<feature type="non-terminal residue" evidence="1">
    <location>
        <position position="1"/>
    </location>
</feature>